<dbReference type="EMBL" id="VZDO01000016">
    <property type="protein sequence ID" value="KAB0677520.1"/>
    <property type="molecule type" value="Genomic_DNA"/>
</dbReference>
<dbReference type="InterPro" id="IPR029058">
    <property type="entry name" value="AB_hydrolase_fold"/>
</dbReference>
<gene>
    <name evidence="1" type="ORF">F6X38_17735</name>
</gene>
<comment type="caution">
    <text evidence="1">The sequence shown here is derived from an EMBL/GenBank/DDBJ whole genome shotgun (WGS) entry which is preliminary data.</text>
</comment>
<dbReference type="RefSeq" id="WP_150971996.1">
    <property type="nucleotide sequence ID" value="NZ_VZDO01000016.1"/>
</dbReference>
<evidence type="ECO:0000313" key="2">
    <source>
        <dbReference type="Proteomes" id="UP000432089"/>
    </source>
</evidence>
<evidence type="ECO:0000313" key="1">
    <source>
        <dbReference type="EMBL" id="KAB0677520.1"/>
    </source>
</evidence>
<proteinExistence type="predicted"/>
<dbReference type="Pfam" id="PF06821">
    <property type="entry name" value="Ser_hydrolase"/>
    <property type="match status" value="1"/>
</dbReference>
<dbReference type="InterPro" id="IPR010662">
    <property type="entry name" value="RBBP9/YdeN"/>
</dbReference>
<dbReference type="Gene3D" id="3.40.50.1820">
    <property type="entry name" value="alpha/beta hydrolase"/>
    <property type="match status" value="1"/>
</dbReference>
<dbReference type="GO" id="GO:0016787">
    <property type="term" value="F:hydrolase activity"/>
    <property type="evidence" value="ECO:0007669"/>
    <property type="project" value="UniProtKB-KW"/>
</dbReference>
<sequence>MAETLIVPGLFGSPKGHWQHHWASDDPTAELVEQEDFGHPQLADWIHTLEARIAASPPGVVLVGHSLGCALIAALADRPTAAHVGGALLVAPAEVKPLADTHPAVIEFAAAQRVELPFASILVASRNDPFMDIRAAERQARRWGSAFLDLGQVGHINIASGFGPWDEGRTIADGLRGRLGRHVPPASSVRPPRRDSYALFGAAAGFGGRAFGRQTVR</sequence>
<accession>A0A7V7TYM2</accession>
<dbReference type="AlphaFoldDB" id="A0A7V7TYM2"/>
<reference evidence="1 2" key="1">
    <citation type="submission" date="2019-09" db="EMBL/GenBank/DDBJ databases">
        <title>YIM 132180 draft genome.</title>
        <authorList>
            <person name="Zhang K."/>
        </authorList>
    </citation>
    <scope>NUCLEOTIDE SEQUENCE [LARGE SCALE GENOMIC DNA]</scope>
    <source>
        <strain evidence="1 2">YIM 132180</strain>
    </source>
</reference>
<organism evidence="1 2">
    <name type="scientific">Plantimonas leprariae</name>
    <dbReference type="NCBI Taxonomy" id="2615207"/>
    <lineage>
        <taxon>Bacteria</taxon>
        <taxon>Pseudomonadati</taxon>
        <taxon>Pseudomonadota</taxon>
        <taxon>Alphaproteobacteria</taxon>
        <taxon>Hyphomicrobiales</taxon>
        <taxon>Aurantimonadaceae</taxon>
        <taxon>Plantimonas</taxon>
    </lineage>
</organism>
<name>A0A7V7TYM2_9HYPH</name>
<dbReference type="Proteomes" id="UP000432089">
    <property type="component" value="Unassembled WGS sequence"/>
</dbReference>
<dbReference type="SUPFAM" id="SSF53474">
    <property type="entry name" value="alpha/beta-Hydrolases"/>
    <property type="match status" value="1"/>
</dbReference>
<keyword evidence="1" id="KW-0378">Hydrolase</keyword>
<keyword evidence="2" id="KW-1185">Reference proteome</keyword>
<protein>
    <submittedName>
        <fullName evidence="1">Alpha/beta hydrolase</fullName>
    </submittedName>
</protein>